<comment type="caution">
    <text evidence="2">The sequence shown here is derived from an EMBL/GenBank/DDBJ whole genome shotgun (WGS) entry which is preliminary data.</text>
</comment>
<protein>
    <recommendedName>
        <fullName evidence="4">Retrotransposon gag domain-containing protein</fullName>
    </recommendedName>
</protein>
<reference evidence="2 3" key="1">
    <citation type="submission" date="2019-05" db="EMBL/GenBank/DDBJ databases">
        <title>Emergence of the Ug99 lineage of the wheat stem rust pathogen through somatic hybridization.</title>
        <authorList>
            <person name="Li F."/>
            <person name="Upadhyaya N.M."/>
            <person name="Sperschneider J."/>
            <person name="Matny O."/>
            <person name="Nguyen-Phuc H."/>
            <person name="Mago R."/>
            <person name="Raley C."/>
            <person name="Miller M.E."/>
            <person name="Silverstein K.A.T."/>
            <person name="Henningsen E."/>
            <person name="Hirsch C.D."/>
            <person name="Visser B."/>
            <person name="Pretorius Z.A."/>
            <person name="Steffenson B.J."/>
            <person name="Schwessinger B."/>
            <person name="Dodds P.N."/>
            <person name="Figueroa M."/>
        </authorList>
    </citation>
    <scope>NUCLEOTIDE SEQUENCE [LARGE SCALE GENOMIC DNA]</scope>
    <source>
        <strain evidence="2 3">Ug99</strain>
    </source>
</reference>
<evidence type="ECO:0008006" key="4">
    <source>
        <dbReference type="Google" id="ProtNLM"/>
    </source>
</evidence>
<accession>A0A5B0R5A3</accession>
<evidence type="ECO:0000313" key="3">
    <source>
        <dbReference type="Proteomes" id="UP000325313"/>
    </source>
</evidence>
<dbReference type="Proteomes" id="UP000325313">
    <property type="component" value="Unassembled WGS sequence"/>
</dbReference>
<feature type="compositionally biased region" description="Low complexity" evidence="1">
    <location>
        <begin position="35"/>
        <end position="48"/>
    </location>
</feature>
<proteinExistence type="predicted"/>
<gene>
    <name evidence="2" type="ORF">PGTUg99_020261</name>
</gene>
<dbReference type="AlphaFoldDB" id="A0A5B0R5A3"/>
<feature type="region of interest" description="Disordered" evidence="1">
    <location>
        <begin position="406"/>
        <end position="450"/>
    </location>
</feature>
<evidence type="ECO:0000313" key="2">
    <source>
        <dbReference type="EMBL" id="KAA1120559.1"/>
    </source>
</evidence>
<organism evidence="2 3">
    <name type="scientific">Puccinia graminis f. sp. tritici</name>
    <dbReference type="NCBI Taxonomy" id="56615"/>
    <lineage>
        <taxon>Eukaryota</taxon>
        <taxon>Fungi</taxon>
        <taxon>Dikarya</taxon>
        <taxon>Basidiomycota</taxon>
        <taxon>Pucciniomycotina</taxon>
        <taxon>Pucciniomycetes</taxon>
        <taxon>Pucciniales</taxon>
        <taxon>Pucciniaceae</taxon>
        <taxon>Puccinia</taxon>
    </lineage>
</organism>
<feature type="region of interest" description="Disordered" evidence="1">
    <location>
        <begin position="1"/>
        <end position="79"/>
    </location>
</feature>
<name>A0A5B0R5A3_PUCGR</name>
<sequence>MTTRSNAKSLLPLSDPEAILKDGRRQKRLEKAIGQTNPNNQQNLVNLPALPPSPTMSEAPEISASASDPPKTDTKRSSTSLTLDEYLKGIMQLQHQSIDQANVDHSALMESLKCKWELRQANADRIAKLEEAILRMAIKNESDTPSTWIEAGRIDLQRFRSSDGPLFSGPFQDVERFITWLRSVQIFFATKGVTHDDDKIQVIGGLIRETNTTAFYASGFETFLGQPWSEFRTKLIAFALPPNWRTTLRGKFKDLRMTKSESFLAYSTRSRTLQSMLNFDLKKEAISDFDLAESMTLGSNDLLQAEIHNHQTLLQDPFLFSTFENRASGFWDGIVKRYAITLQPRTYLPSSSLTAGSQPKSLPKEEYVWRIHAFLDSQGRCHFCKKQCGSAPGKCAGPIDKSPIEIPPAFVVPPKPSDYKPPRPRGQPSTLAGKPTQPPAGRPPNRSASVAEIGEHNICPDLDAASVSVFAAIDEGG</sequence>
<evidence type="ECO:0000256" key="1">
    <source>
        <dbReference type="SAM" id="MobiDB-lite"/>
    </source>
</evidence>
<dbReference type="EMBL" id="VDEP01000243">
    <property type="protein sequence ID" value="KAA1120559.1"/>
    <property type="molecule type" value="Genomic_DNA"/>
</dbReference>